<keyword evidence="3" id="KW-1185">Reference proteome</keyword>
<feature type="compositionally biased region" description="Basic and acidic residues" evidence="1">
    <location>
        <begin position="32"/>
        <end position="43"/>
    </location>
</feature>
<accession>A0A9P6INY5</accession>
<organism evidence="2 3">
    <name type="scientific">Modicella reniformis</name>
    <dbReference type="NCBI Taxonomy" id="1440133"/>
    <lineage>
        <taxon>Eukaryota</taxon>
        <taxon>Fungi</taxon>
        <taxon>Fungi incertae sedis</taxon>
        <taxon>Mucoromycota</taxon>
        <taxon>Mortierellomycotina</taxon>
        <taxon>Mortierellomycetes</taxon>
        <taxon>Mortierellales</taxon>
        <taxon>Mortierellaceae</taxon>
        <taxon>Modicella</taxon>
    </lineage>
</organism>
<feature type="compositionally biased region" description="Polar residues" evidence="1">
    <location>
        <begin position="79"/>
        <end position="88"/>
    </location>
</feature>
<evidence type="ECO:0000313" key="3">
    <source>
        <dbReference type="Proteomes" id="UP000749646"/>
    </source>
</evidence>
<proteinExistence type="predicted"/>
<name>A0A9P6INY5_9FUNG</name>
<sequence>MRRASYNSPRLFFVHPAPDAPLELGDDVLDNISEHEDTDHEGSEVDDGDDEFDQLDDDFDRSQVVPVTQAGPVIDARHQTSSRTQSLRQADDPLQPSSASSSHSHQEMPSTVQSAQVYNVQAIP</sequence>
<dbReference type="EMBL" id="JAAAHW010009431">
    <property type="protein sequence ID" value="KAF9941106.1"/>
    <property type="molecule type" value="Genomic_DNA"/>
</dbReference>
<feature type="compositionally biased region" description="Polar residues" evidence="1">
    <location>
        <begin position="107"/>
        <end position="124"/>
    </location>
</feature>
<protein>
    <submittedName>
        <fullName evidence="2">Uncharacterized protein</fullName>
    </submittedName>
</protein>
<comment type="caution">
    <text evidence="2">The sequence shown here is derived from an EMBL/GenBank/DDBJ whole genome shotgun (WGS) entry which is preliminary data.</text>
</comment>
<evidence type="ECO:0000256" key="1">
    <source>
        <dbReference type="SAM" id="MobiDB-lite"/>
    </source>
</evidence>
<dbReference type="AlphaFoldDB" id="A0A9P6INY5"/>
<feature type="region of interest" description="Disordered" evidence="1">
    <location>
        <begin position="1"/>
        <end position="124"/>
    </location>
</feature>
<dbReference type="Proteomes" id="UP000749646">
    <property type="component" value="Unassembled WGS sequence"/>
</dbReference>
<evidence type="ECO:0000313" key="2">
    <source>
        <dbReference type="EMBL" id="KAF9941106.1"/>
    </source>
</evidence>
<reference evidence="2" key="1">
    <citation type="journal article" date="2020" name="Fungal Divers.">
        <title>Resolving the Mortierellaceae phylogeny through synthesis of multi-gene phylogenetics and phylogenomics.</title>
        <authorList>
            <person name="Vandepol N."/>
            <person name="Liber J."/>
            <person name="Desiro A."/>
            <person name="Na H."/>
            <person name="Kennedy M."/>
            <person name="Barry K."/>
            <person name="Grigoriev I.V."/>
            <person name="Miller A.N."/>
            <person name="O'Donnell K."/>
            <person name="Stajich J.E."/>
            <person name="Bonito G."/>
        </authorList>
    </citation>
    <scope>NUCLEOTIDE SEQUENCE</scope>
    <source>
        <strain evidence="2">MES-2147</strain>
    </source>
</reference>
<gene>
    <name evidence="2" type="ORF">BGZ65_005085</name>
</gene>
<feature type="compositionally biased region" description="Acidic residues" evidence="1">
    <location>
        <begin position="44"/>
        <end position="59"/>
    </location>
</feature>